<protein>
    <submittedName>
        <fullName evidence="5">Efflux RND transporter periplasmic adaptor subunit</fullName>
    </submittedName>
</protein>
<organism evidence="5 6">
    <name type="scientific">Exilibacterium tricleocarpae</name>
    <dbReference type="NCBI Taxonomy" id="2591008"/>
    <lineage>
        <taxon>Bacteria</taxon>
        <taxon>Pseudomonadati</taxon>
        <taxon>Pseudomonadota</taxon>
        <taxon>Gammaproteobacteria</taxon>
        <taxon>Cellvibrionales</taxon>
        <taxon>Cellvibrionaceae</taxon>
        <taxon>Exilibacterium</taxon>
    </lineage>
</organism>
<sequence>MLRLLSTIVILGAAAALAGCSGSNQDDAAAPLRPVTAMRIAEHPDTGVRRFPGTLRARDRSELSFDVAGTVTKLHVDIGDSFNKGDILAQLDDQLIRLDLSRSEADLIEARATLAEAELDHTRRARLVDTGAIARAEFDAAAAQLNRTRARVESLLARVDSARRRLRDTRVVAPYNGEVAARHIEPAQTIQVGLPVLSVVGSGSGMEAAFYLPERLRPSFAIGTPVSIHIKSTGEKLPGTITQISTSVNGAGLYPVTAAVEAAARTFLSPGMAVDIAAKRDGSREVIIPHTAILAAGSQTANAVYRIDPVTEKLLLTPVRVERLSRSGAVISTGLDMGDIIVTRGVDFLDHGQAVYPTGLKTGVVRFNP</sequence>
<dbReference type="InterPro" id="IPR058624">
    <property type="entry name" value="MdtA-like_HH"/>
</dbReference>
<dbReference type="Gene3D" id="2.40.50.100">
    <property type="match status" value="1"/>
</dbReference>
<comment type="caution">
    <text evidence="5">The sequence shown here is derived from an EMBL/GenBank/DDBJ whole genome shotgun (WGS) entry which is preliminary data.</text>
</comment>
<dbReference type="InterPro" id="IPR058625">
    <property type="entry name" value="MdtA-like_BSH"/>
</dbReference>
<dbReference type="GO" id="GO:0015562">
    <property type="term" value="F:efflux transmembrane transporter activity"/>
    <property type="evidence" value="ECO:0007669"/>
    <property type="project" value="TreeGrafter"/>
</dbReference>
<comment type="similarity">
    <text evidence="1">Belongs to the membrane fusion protein (MFP) (TC 8.A.1) family.</text>
</comment>
<reference evidence="5 6" key="1">
    <citation type="submission" date="2019-06" db="EMBL/GenBank/DDBJ databases">
        <title>Whole genome sequence for Cellvibrionaceae sp. R142.</title>
        <authorList>
            <person name="Wang G."/>
        </authorList>
    </citation>
    <scope>NUCLEOTIDE SEQUENCE [LARGE SCALE GENOMIC DNA]</scope>
    <source>
        <strain evidence="5 6">R142</strain>
    </source>
</reference>
<dbReference type="Gene3D" id="2.40.30.170">
    <property type="match status" value="1"/>
</dbReference>
<feature type="chain" id="PRO_5021840296" evidence="2">
    <location>
        <begin position="19"/>
        <end position="369"/>
    </location>
</feature>
<evidence type="ECO:0000313" key="6">
    <source>
        <dbReference type="Proteomes" id="UP000319732"/>
    </source>
</evidence>
<evidence type="ECO:0000256" key="2">
    <source>
        <dbReference type="SAM" id="SignalP"/>
    </source>
</evidence>
<evidence type="ECO:0000259" key="3">
    <source>
        <dbReference type="Pfam" id="PF25876"/>
    </source>
</evidence>
<dbReference type="EMBL" id="VHSG01000017">
    <property type="protein sequence ID" value="TQV74173.1"/>
    <property type="molecule type" value="Genomic_DNA"/>
</dbReference>
<dbReference type="Gene3D" id="1.10.287.470">
    <property type="entry name" value="Helix hairpin bin"/>
    <property type="match status" value="1"/>
</dbReference>
<keyword evidence="6" id="KW-1185">Reference proteome</keyword>
<dbReference type="Pfam" id="PF25876">
    <property type="entry name" value="HH_MFP_RND"/>
    <property type="match status" value="1"/>
</dbReference>
<dbReference type="RefSeq" id="WP_142905396.1">
    <property type="nucleotide sequence ID" value="NZ_ML660096.1"/>
</dbReference>
<keyword evidence="2" id="KW-0732">Signal</keyword>
<dbReference type="Proteomes" id="UP000319732">
    <property type="component" value="Unassembled WGS sequence"/>
</dbReference>
<dbReference type="OrthoDB" id="5730196at2"/>
<gene>
    <name evidence="5" type="ORF">FKG94_16330</name>
</gene>
<evidence type="ECO:0000256" key="1">
    <source>
        <dbReference type="ARBA" id="ARBA00009477"/>
    </source>
</evidence>
<dbReference type="SUPFAM" id="SSF111369">
    <property type="entry name" value="HlyD-like secretion proteins"/>
    <property type="match status" value="1"/>
</dbReference>
<dbReference type="PANTHER" id="PTHR30469">
    <property type="entry name" value="MULTIDRUG RESISTANCE PROTEIN MDTA"/>
    <property type="match status" value="1"/>
</dbReference>
<dbReference type="NCBIfam" id="TIGR01730">
    <property type="entry name" value="RND_mfp"/>
    <property type="match status" value="1"/>
</dbReference>
<evidence type="ECO:0000259" key="4">
    <source>
        <dbReference type="Pfam" id="PF25917"/>
    </source>
</evidence>
<dbReference type="Pfam" id="PF25917">
    <property type="entry name" value="BSH_RND"/>
    <property type="match status" value="1"/>
</dbReference>
<feature type="signal peptide" evidence="2">
    <location>
        <begin position="1"/>
        <end position="18"/>
    </location>
</feature>
<accession>A0A545TAC6</accession>
<dbReference type="AlphaFoldDB" id="A0A545TAC6"/>
<feature type="domain" description="Multidrug resistance protein MdtA-like barrel-sandwich hybrid" evidence="4">
    <location>
        <begin position="66"/>
        <end position="194"/>
    </location>
</feature>
<dbReference type="Gene3D" id="2.40.420.20">
    <property type="match status" value="1"/>
</dbReference>
<dbReference type="PROSITE" id="PS51257">
    <property type="entry name" value="PROKAR_LIPOPROTEIN"/>
    <property type="match status" value="1"/>
</dbReference>
<dbReference type="GO" id="GO:1990281">
    <property type="term" value="C:efflux pump complex"/>
    <property type="evidence" value="ECO:0007669"/>
    <property type="project" value="TreeGrafter"/>
</dbReference>
<feature type="domain" description="Multidrug resistance protein MdtA-like alpha-helical hairpin" evidence="3">
    <location>
        <begin position="101"/>
        <end position="167"/>
    </location>
</feature>
<proteinExistence type="inferred from homology"/>
<dbReference type="PANTHER" id="PTHR30469:SF18">
    <property type="entry name" value="RESISTANCE-NODULATION-CELL DIVISION (RND) EFFLUX MEMBRANE FUSION PROTEIN-RELATED"/>
    <property type="match status" value="1"/>
</dbReference>
<dbReference type="InterPro" id="IPR006143">
    <property type="entry name" value="RND_pump_MFP"/>
</dbReference>
<name>A0A545TAC6_9GAMM</name>
<evidence type="ECO:0000313" key="5">
    <source>
        <dbReference type="EMBL" id="TQV74173.1"/>
    </source>
</evidence>